<keyword evidence="3" id="KW-1185">Reference proteome</keyword>
<accession>A0ABU6YLW1</accession>
<proteinExistence type="predicted"/>
<feature type="compositionally biased region" description="Basic residues" evidence="1">
    <location>
        <begin position="393"/>
        <end position="412"/>
    </location>
</feature>
<gene>
    <name evidence="2" type="ORF">PIB30_068579</name>
</gene>
<organism evidence="2 3">
    <name type="scientific">Stylosanthes scabra</name>
    <dbReference type="NCBI Taxonomy" id="79078"/>
    <lineage>
        <taxon>Eukaryota</taxon>
        <taxon>Viridiplantae</taxon>
        <taxon>Streptophyta</taxon>
        <taxon>Embryophyta</taxon>
        <taxon>Tracheophyta</taxon>
        <taxon>Spermatophyta</taxon>
        <taxon>Magnoliopsida</taxon>
        <taxon>eudicotyledons</taxon>
        <taxon>Gunneridae</taxon>
        <taxon>Pentapetalae</taxon>
        <taxon>rosids</taxon>
        <taxon>fabids</taxon>
        <taxon>Fabales</taxon>
        <taxon>Fabaceae</taxon>
        <taxon>Papilionoideae</taxon>
        <taxon>50 kb inversion clade</taxon>
        <taxon>dalbergioids sensu lato</taxon>
        <taxon>Dalbergieae</taxon>
        <taxon>Pterocarpus clade</taxon>
        <taxon>Stylosanthes</taxon>
    </lineage>
</organism>
<name>A0ABU6YLW1_9FABA</name>
<sequence>MSDSRESSPDWLRSFQVPSHSPLTLSSDSKSLHDNSLSIGDETDAEGSSPEITKCKSKSKSRSTSLGKSRYKSSSRKTLEEASVKIEGRTMPSRRKKSDKKNAEGDTEEKKIVIDSNIDMHFENKESIHPILNLSSDSESCLDHSPKREIHNDQVETSQQEISQLIGEEGKDKIILGNDGKSPSKKGSKGKSSQKPIDVEDHSPMKGKKTKADSKERGSGGDLEAEEEETCEKLGDTNVSSSRLALMLPEKVHRTKALIECQGDSIDLSGDVGAVGRSTPMQRHGHIFLGHNSVAQVSFGQSEAKIEAIMNDFIQLKPQSNVYEAETMVEGTLDGFAFDSDEEAGKMPKATQNDQNEHAEEQTNTKSKGKDDKKAGAEKKRGRSTTGKPQSKAVKKKAPKKAPNSKKLKTKK</sequence>
<dbReference type="PANTHER" id="PTHR34810:SF1">
    <property type="entry name" value="DNA-BINDING PROTEIN BIN4"/>
    <property type="match status" value="1"/>
</dbReference>
<evidence type="ECO:0000256" key="1">
    <source>
        <dbReference type="SAM" id="MobiDB-lite"/>
    </source>
</evidence>
<dbReference type="InterPro" id="IPR033246">
    <property type="entry name" value="BIN4"/>
</dbReference>
<dbReference type="EMBL" id="JASCZI010242393">
    <property type="protein sequence ID" value="MED6210915.1"/>
    <property type="molecule type" value="Genomic_DNA"/>
</dbReference>
<comment type="caution">
    <text evidence="2">The sequence shown here is derived from an EMBL/GenBank/DDBJ whole genome shotgun (WGS) entry which is preliminary data.</text>
</comment>
<feature type="compositionally biased region" description="Basic and acidic residues" evidence="1">
    <location>
        <begin position="100"/>
        <end position="112"/>
    </location>
</feature>
<dbReference type="PANTHER" id="PTHR34810">
    <property type="entry name" value="DNA-BINDING PROTEIN BIN4"/>
    <property type="match status" value="1"/>
</dbReference>
<dbReference type="Proteomes" id="UP001341840">
    <property type="component" value="Unassembled WGS sequence"/>
</dbReference>
<feature type="region of interest" description="Disordered" evidence="1">
    <location>
        <begin position="339"/>
        <end position="412"/>
    </location>
</feature>
<evidence type="ECO:0000313" key="3">
    <source>
        <dbReference type="Proteomes" id="UP001341840"/>
    </source>
</evidence>
<protein>
    <recommendedName>
        <fullName evidence="4">DNA-binding protein BIN4</fullName>
    </recommendedName>
</protein>
<feature type="compositionally biased region" description="Basic and acidic residues" evidence="1">
    <location>
        <begin position="355"/>
        <end position="379"/>
    </location>
</feature>
<feature type="compositionally biased region" description="Basic and acidic residues" evidence="1">
    <location>
        <begin position="141"/>
        <end position="154"/>
    </location>
</feature>
<feature type="region of interest" description="Disordered" evidence="1">
    <location>
        <begin position="1"/>
        <end position="112"/>
    </location>
</feature>
<evidence type="ECO:0008006" key="4">
    <source>
        <dbReference type="Google" id="ProtNLM"/>
    </source>
</evidence>
<feature type="compositionally biased region" description="Polar residues" evidence="1">
    <location>
        <begin position="16"/>
        <end position="38"/>
    </location>
</feature>
<feature type="compositionally biased region" description="Basic and acidic residues" evidence="1">
    <location>
        <begin position="77"/>
        <end position="88"/>
    </location>
</feature>
<evidence type="ECO:0000313" key="2">
    <source>
        <dbReference type="EMBL" id="MED6210915.1"/>
    </source>
</evidence>
<feature type="compositionally biased region" description="Basic and acidic residues" evidence="1">
    <location>
        <begin position="197"/>
        <end position="219"/>
    </location>
</feature>
<reference evidence="2 3" key="1">
    <citation type="journal article" date="2023" name="Plants (Basel)">
        <title>Bridging the Gap: Combining Genomics and Transcriptomics Approaches to Understand Stylosanthes scabra, an Orphan Legume from the Brazilian Caatinga.</title>
        <authorList>
            <person name="Ferreira-Neto J.R.C."/>
            <person name="da Silva M.D."/>
            <person name="Binneck E."/>
            <person name="de Melo N.F."/>
            <person name="da Silva R.H."/>
            <person name="de Melo A.L.T.M."/>
            <person name="Pandolfi V."/>
            <person name="Bustamante F.O."/>
            <person name="Brasileiro-Vidal A.C."/>
            <person name="Benko-Iseppon A.M."/>
        </authorList>
    </citation>
    <scope>NUCLEOTIDE SEQUENCE [LARGE SCALE GENOMIC DNA]</scope>
    <source>
        <tissue evidence="2">Leaves</tissue>
    </source>
</reference>
<feature type="region of interest" description="Disordered" evidence="1">
    <location>
        <begin position="136"/>
        <end position="236"/>
    </location>
</feature>